<evidence type="ECO:0000256" key="2">
    <source>
        <dbReference type="ARBA" id="ARBA00006739"/>
    </source>
</evidence>
<comment type="caution">
    <text evidence="6">The sequence shown here is derived from an EMBL/GenBank/DDBJ whole genome shotgun (WGS) entry which is preliminary data.</text>
</comment>
<sequence length="324" mass="35557">MWAVTEPPTGVPDARRIVAVVVTFNRLALLQRLVARLREVPEVDEILVLDNASTDGTGDWLASSGSTPEGVATPGGGTRVLARTLTHNRGGAGGFHDGLAWALERGADLAWLMDDDGIPARDCLAALLERDGFDFWGPAVLAEQDPSRLCFPIRLPGGTSVVHRMAEVELAARDGLVEDVVIPFNGVLVTRDLVERIGLPREEFFIWGDDVEYLWRARRAGARVATVVGAHFLHPATDDLGTPMMFGRTTYNHSPSDLKHYCMARNNLLNLRDYHGWPHALAFVAKTLWFYTLTRPSVARLRLSAAAMGSGLRGDFTGHERFLP</sequence>
<comment type="similarity">
    <text evidence="2">Belongs to the glycosyltransferase 2 family.</text>
</comment>
<keyword evidence="4" id="KW-0808">Transferase</keyword>
<dbReference type="InterPro" id="IPR001173">
    <property type="entry name" value="Glyco_trans_2-like"/>
</dbReference>
<evidence type="ECO:0000259" key="5">
    <source>
        <dbReference type="Pfam" id="PF00535"/>
    </source>
</evidence>
<dbReference type="PANTHER" id="PTHR43179:SF12">
    <property type="entry name" value="GALACTOFURANOSYLTRANSFERASE GLFT2"/>
    <property type="match status" value="1"/>
</dbReference>
<keyword evidence="3" id="KW-0328">Glycosyltransferase</keyword>
<dbReference type="InterPro" id="IPR029044">
    <property type="entry name" value="Nucleotide-diphossugar_trans"/>
</dbReference>
<dbReference type="EMBL" id="BAAAQR010000001">
    <property type="protein sequence ID" value="GAA2135221.1"/>
    <property type="molecule type" value="Genomic_DNA"/>
</dbReference>
<gene>
    <name evidence="6" type="ORF">GCM10009844_00260</name>
</gene>
<evidence type="ECO:0000256" key="1">
    <source>
        <dbReference type="ARBA" id="ARBA00004776"/>
    </source>
</evidence>
<organism evidence="6 7">
    <name type="scientific">Nocardioides koreensis</name>
    <dbReference type="NCBI Taxonomy" id="433651"/>
    <lineage>
        <taxon>Bacteria</taxon>
        <taxon>Bacillati</taxon>
        <taxon>Actinomycetota</taxon>
        <taxon>Actinomycetes</taxon>
        <taxon>Propionibacteriales</taxon>
        <taxon>Nocardioidaceae</taxon>
        <taxon>Nocardioides</taxon>
    </lineage>
</organism>
<accession>A0ABP5KSY9</accession>
<feature type="domain" description="Glycosyltransferase 2-like" evidence="5">
    <location>
        <begin position="20"/>
        <end position="130"/>
    </location>
</feature>
<comment type="pathway">
    <text evidence="1">Cell wall biogenesis; cell wall polysaccharide biosynthesis.</text>
</comment>
<evidence type="ECO:0000313" key="7">
    <source>
        <dbReference type="Proteomes" id="UP001501771"/>
    </source>
</evidence>
<dbReference type="Proteomes" id="UP001501771">
    <property type="component" value="Unassembled WGS sequence"/>
</dbReference>
<dbReference type="PANTHER" id="PTHR43179">
    <property type="entry name" value="RHAMNOSYLTRANSFERASE WBBL"/>
    <property type="match status" value="1"/>
</dbReference>
<dbReference type="Gene3D" id="3.90.550.10">
    <property type="entry name" value="Spore Coat Polysaccharide Biosynthesis Protein SpsA, Chain A"/>
    <property type="match status" value="1"/>
</dbReference>
<evidence type="ECO:0000256" key="3">
    <source>
        <dbReference type="ARBA" id="ARBA00022676"/>
    </source>
</evidence>
<evidence type="ECO:0000256" key="4">
    <source>
        <dbReference type="ARBA" id="ARBA00022679"/>
    </source>
</evidence>
<dbReference type="Pfam" id="PF00535">
    <property type="entry name" value="Glycos_transf_2"/>
    <property type="match status" value="1"/>
</dbReference>
<dbReference type="SUPFAM" id="SSF53448">
    <property type="entry name" value="Nucleotide-diphospho-sugar transferases"/>
    <property type="match status" value="1"/>
</dbReference>
<keyword evidence="7" id="KW-1185">Reference proteome</keyword>
<name>A0ABP5KSY9_9ACTN</name>
<proteinExistence type="inferred from homology"/>
<evidence type="ECO:0000313" key="6">
    <source>
        <dbReference type="EMBL" id="GAA2135221.1"/>
    </source>
</evidence>
<protein>
    <submittedName>
        <fullName evidence="6">Glycosyltransferase family 2 protein</fullName>
    </submittedName>
</protein>
<reference evidence="7" key="1">
    <citation type="journal article" date="2019" name="Int. J. Syst. Evol. Microbiol.">
        <title>The Global Catalogue of Microorganisms (GCM) 10K type strain sequencing project: providing services to taxonomists for standard genome sequencing and annotation.</title>
        <authorList>
            <consortium name="The Broad Institute Genomics Platform"/>
            <consortium name="The Broad Institute Genome Sequencing Center for Infectious Disease"/>
            <person name="Wu L."/>
            <person name="Ma J."/>
        </authorList>
    </citation>
    <scope>NUCLEOTIDE SEQUENCE [LARGE SCALE GENOMIC DNA]</scope>
    <source>
        <strain evidence="7">JCM 16022</strain>
    </source>
</reference>